<comment type="pathway">
    <text evidence="4">Lipid metabolism.</text>
</comment>
<keyword evidence="22" id="KW-1185">Reference proteome</keyword>
<dbReference type="InterPro" id="IPR014430">
    <property type="entry name" value="Scs7"/>
</dbReference>
<dbReference type="GO" id="GO:0020037">
    <property type="term" value="F:heme binding"/>
    <property type="evidence" value="ECO:0007669"/>
    <property type="project" value="UniProtKB-UniRule"/>
</dbReference>
<evidence type="ECO:0000256" key="3">
    <source>
        <dbReference type="ARBA" id="ARBA00004991"/>
    </source>
</evidence>
<keyword evidence="7 19" id="KW-0349">Heme</keyword>
<feature type="domain" description="Cytochrome b5 heme-binding" evidence="20">
    <location>
        <begin position="8"/>
        <end position="75"/>
    </location>
</feature>
<evidence type="ECO:0000256" key="8">
    <source>
        <dbReference type="ARBA" id="ARBA00022692"/>
    </source>
</evidence>
<accession>A0A1R2ARR4</accession>
<evidence type="ECO:0000256" key="7">
    <source>
        <dbReference type="ARBA" id="ARBA00022617"/>
    </source>
</evidence>
<evidence type="ECO:0000256" key="9">
    <source>
        <dbReference type="ARBA" id="ARBA00022723"/>
    </source>
</evidence>
<keyword evidence="13 19" id="KW-1133">Transmembrane helix</keyword>
<evidence type="ECO:0000256" key="16">
    <source>
        <dbReference type="ARBA" id="ARBA00023098"/>
    </source>
</evidence>
<keyword evidence="17 19" id="KW-0472">Membrane</keyword>
<evidence type="ECO:0000256" key="12">
    <source>
        <dbReference type="ARBA" id="ARBA00022833"/>
    </source>
</evidence>
<keyword evidence="8 19" id="KW-0812">Transmembrane</keyword>
<evidence type="ECO:0000256" key="5">
    <source>
        <dbReference type="ARBA" id="ARBA00005747"/>
    </source>
</evidence>
<evidence type="ECO:0000256" key="17">
    <source>
        <dbReference type="ARBA" id="ARBA00023136"/>
    </source>
</evidence>
<evidence type="ECO:0000256" key="13">
    <source>
        <dbReference type="ARBA" id="ARBA00022989"/>
    </source>
</evidence>
<dbReference type="GO" id="GO:0080132">
    <property type="term" value="F:fatty acid 2-hydroxylase activity"/>
    <property type="evidence" value="ECO:0007669"/>
    <property type="project" value="InterPro"/>
</dbReference>
<keyword evidence="11" id="KW-0276">Fatty acid metabolism</keyword>
<dbReference type="OrthoDB" id="260519at2759"/>
<dbReference type="Pfam" id="PF04116">
    <property type="entry name" value="FA_hydroxylase"/>
    <property type="match status" value="1"/>
</dbReference>
<protein>
    <recommendedName>
        <fullName evidence="20">Cytochrome b5 heme-binding domain-containing protein</fullName>
    </recommendedName>
</protein>
<dbReference type="InterPro" id="IPR006694">
    <property type="entry name" value="Fatty_acid_hydroxylase"/>
</dbReference>
<evidence type="ECO:0000256" key="19">
    <source>
        <dbReference type="RuleBase" id="RU362121"/>
    </source>
</evidence>
<dbReference type="SUPFAM" id="SSF55856">
    <property type="entry name" value="Cytochrome b5-like heme/steroid binding domain"/>
    <property type="match status" value="1"/>
</dbReference>
<keyword evidence="18" id="KW-0275">Fatty acid biosynthesis</keyword>
<feature type="transmembrane region" description="Helical" evidence="19">
    <location>
        <begin position="152"/>
        <end position="169"/>
    </location>
</feature>
<dbReference type="GO" id="GO:0006633">
    <property type="term" value="P:fatty acid biosynthetic process"/>
    <property type="evidence" value="ECO:0007669"/>
    <property type="project" value="UniProtKB-KW"/>
</dbReference>
<dbReference type="PANTHER" id="PTHR12863">
    <property type="entry name" value="FATTY ACID HYDROXYLASE"/>
    <property type="match status" value="1"/>
</dbReference>
<keyword evidence="14" id="KW-0560">Oxidoreductase</keyword>
<dbReference type="AlphaFoldDB" id="A0A1R2ARR4"/>
<dbReference type="Proteomes" id="UP000187209">
    <property type="component" value="Unassembled WGS sequence"/>
</dbReference>
<feature type="transmembrane region" description="Helical" evidence="19">
    <location>
        <begin position="124"/>
        <end position="145"/>
    </location>
</feature>
<dbReference type="PROSITE" id="PS00191">
    <property type="entry name" value="CYTOCHROME_B5_1"/>
    <property type="match status" value="1"/>
</dbReference>
<comment type="caution">
    <text evidence="19">Lacks conserved residue(s) required for the propagation of feature annotation.</text>
</comment>
<comment type="subcellular location">
    <subcellularLocation>
        <location evidence="2">Endoplasmic reticulum membrane</location>
        <topology evidence="2">Multi-pass membrane protein</topology>
    </subcellularLocation>
</comment>
<comment type="caution">
    <text evidence="21">The sequence shown here is derived from an EMBL/GenBank/DDBJ whole genome shotgun (WGS) entry which is preliminary data.</text>
</comment>
<organism evidence="21 22">
    <name type="scientific">Stentor coeruleus</name>
    <dbReference type="NCBI Taxonomy" id="5963"/>
    <lineage>
        <taxon>Eukaryota</taxon>
        <taxon>Sar</taxon>
        <taxon>Alveolata</taxon>
        <taxon>Ciliophora</taxon>
        <taxon>Postciliodesmatophora</taxon>
        <taxon>Heterotrichea</taxon>
        <taxon>Heterotrichida</taxon>
        <taxon>Stentoridae</taxon>
        <taxon>Stentor</taxon>
    </lineage>
</organism>
<dbReference type="InterPro" id="IPR018506">
    <property type="entry name" value="Cyt_B5_heme-BS"/>
</dbReference>
<dbReference type="GO" id="GO:0005506">
    <property type="term" value="F:iron ion binding"/>
    <property type="evidence" value="ECO:0007669"/>
    <property type="project" value="InterPro"/>
</dbReference>
<keyword evidence="6" id="KW-0444">Lipid biosynthesis</keyword>
<comment type="pathway">
    <text evidence="3">Sphingolipid metabolism.</text>
</comment>
<keyword evidence="12" id="KW-0862">Zinc</keyword>
<evidence type="ECO:0000256" key="15">
    <source>
        <dbReference type="ARBA" id="ARBA00023004"/>
    </source>
</evidence>
<evidence type="ECO:0000259" key="20">
    <source>
        <dbReference type="PROSITE" id="PS50255"/>
    </source>
</evidence>
<gene>
    <name evidence="21" type="ORF">SteCoe_35692</name>
</gene>
<comment type="similarity">
    <text evidence="5">Belongs to the sterol desaturase family. SCS7 subfamily.</text>
</comment>
<evidence type="ECO:0000256" key="14">
    <source>
        <dbReference type="ARBA" id="ARBA00023002"/>
    </source>
</evidence>
<name>A0A1R2ARR4_9CILI</name>
<dbReference type="PROSITE" id="PS50255">
    <property type="entry name" value="CYTOCHROME_B5_2"/>
    <property type="match status" value="1"/>
</dbReference>
<evidence type="ECO:0000256" key="18">
    <source>
        <dbReference type="ARBA" id="ARBA00023160"/>
    </source>
</evidence>
<sequence length="312" mass="36009">MPTDIDPAKHYSRNDAWVTYEGKVLDVSSFLSAHPGGDSIIIPYLGNDITEAFKNAGHSGAAEAMIDGLVLGEPSDKAQKVDPYKGTLYQVWTRLDLKSYVAFVNSPKSVEGHMRVFDSPFLEIFSMTPWQVIPVFWIPVISYFFIRSYMQVGYLAVLMFVIGLGYWTFFEYMLHRFLFHSETYLPDNSYILCLHYLLHGIHHAFPMDSLRLVFPPILGVFLAMLTKQLMYNPFLPLVLADPFFAGKISGYIWYDLFHYFSHHAKAKSGYFKFMKSYHLAHHYKDPYRGFGVSNHFWDVVFGTELELTKHNS</sequence>
<dbReference type="Pfam" id="PF00173">
    <property type="entry name" value="Cyt-b5"/>
    <property type="match status" value="1"/>
</dbReference>
<dbReference type="InterPro" id="IPR036400">
    <property type="entry name" value="Cyt_B5-like_heme/steroid_sf"/>
</dbReference>
<dbReference type="PANTHER" id="PTHR12863:SF1">
    <property type="entry name" value="FATTY ACID 2-HYDROXYLASE"/>
    <property type="match status" value="1"/>
</dbReference>
<comment type="cofactor">
    <cofactor evidence="1">
        <name>Zn(2+)</name>
        <dbReference type="ChEBI" id="CHEBI:29105"/>
    </cofactor>
</comment>
<keyword evidence="9 19" id="KW-0479">Metal-binding</keyword>
<keyword evidence="15 19" id="KW-0408">Iron</keyword>
<comment type="similarity">
    <text evidence="19">Belongs to the cytochrome b5 family.</text>
</comment>
<proteinExistence type="inferred from homology"/>
<dbReference type="Gene3D" id="3.10.120.10">
    <property type="entry name" value="Cytochrome b5-like heme/steroid binding domain"/>
    <property type="match status" value="1"/>
</dbReference>
<evidence type="ECO:0000256" key="11">
    <source>
        <dbReference type="ARBA" id="ARBA00022832"/>
    </source>
</evidence>
<keyword evidence="16" id="KW-0443">Lipid metabolism</keyword>
<dbReference type="SMART" id="SM01117">
    <property type="entry name" value="Cyt-b5"/>
    <property type="match status" value="1"/>
</dbReference>
<reference evidence="21 22" key="1">
    <citation type="submission" date="2016-11" db="EMBL/GenBank/DDBJ databases">
        <title>The macronuclear genome of Stentor coeruleus: a giant cell with tiny introns.</title>
        <authorList>
            <person name="Slabodnick M."/>
            <person name="Ruby J.G."/>
            <person name="Reiff S.B."/>
            <person name="Swart E.C."/>
            <person name="Gosai S."/>
            <person name="Prabakaran S."/>
            <person name="Witkowska E."/>
            <person name="Larue G.E."/>
            <person name="Fisher S."/>
            <person name="Freeman R.M."/>
            <person name="Gunawardena J."/>
            <person name="Chu W."/>
            <person name="Stover N.A."/>
            <person name="Gregory B.D."/>
            <person name="Nowacki M."/>
            <person name="Derisi J."/>
            <person name="Roy S.W."/>
            <person name="Marshall W.F."/>
            <person name="Sood P."/>
        </authorList>
    </citation>
    <scope>NUCLEOTIDE SEQUENCE [LARGE SCALE GENOMIC DNA]</scope>
    <source>
        <strain evidence="21">WM001</strain>
    </source>
</reference>
<evidence type="ECO:0000256" key="1">
    <source>
        <dbReference type="ARBA" id="ARBA00001947"/>
    </source>
</evidence>
<dbReference type="GO" id="GO:0005789">
    <property type="term" value="C:endoplasmic reticulum membrane"/>
    <property type="evidence" value="ECO:0007669"/>
    <property type="project" value="UniProtKB-SubCell"/>
</dbReference>
<evidence type="ECO:0000313" key="21">
    <source>
        <dbReference type="EMBL" id="OMJ67214.1"/>
    </source>
</evidence>
<evidence type="ECO:0000313" key="22">
    <source>
        <dbReference type="Proteomes" id="UP000187209"/>
    </source>
</evidence>
<evidence type="ECO:0000256" key="6">
    <source>
        <dbReference type="ARBA" id="ARBA00022516"/>
    </source>
</evidence>
<dbReference type="EMBL" id="MPUH01001544">
    <property type="protein sequence ID" value="OMJ67214.1"/>
    <property type="molecule type" value="Genomic_DNA"/>
</dbReference>
<evidence type="ECO:0000256" key="10">
    <source>
        <dbReference type="ARBA" id="ARBA00022824"/>
    </source>
</evidence>
<dbReference type="InterPro" id="IPR001199">
    <property type="entry name" value="Cyt_B5-like_heme/steroid-bd"/>
</dbReference>
<keyword evidence="10" id="KW-0256">Endoplasmic reticulum</keyword>
<evidence type="ECO:0000256" key="2">
    <source>
        <dbReference type="ARBA" id="ARBA00004477"/>
    </source>
</evidence>
<evidence type="ECO:0000256" key="4">
    <source>
        <dbReference type="ARBA" id="ARBA00005189"/>
    </source>
</evidence>